<evidence type="ECO:0000256" key="6">
    <source>
        <dbReference type="ARBA" id="ARBA00022679"/>
    </source>
</evidence>
<dbReference type="GO" id="GO:0000166">
    <property type="term" value="F:nucleotide binding"/>
    <property type="evidence" value="ECO:0007669"/>
    <property type="project" value="UniProtKB-KW"/>
</dbReference>
<keyword evidence="5" id="KW-0328">Glycosyltransferase</keyword>
<keyword evidence="6" id="KW-0808">Transferase</keyword>
<evidence type="ECO:0000256" key="8">
    <source>
        <dbReference type="ARBA" id="ARBA00022741"/>
    </source>
</evidence>
<evidence type="ECO:0000256" key="1">
    <source>
        <dbReference type="ARBA" id="ARBA00004606"/>
    </source>
</evidence>
<comment type="similarity">
    <text evidence="3">Belongs to the glycosyltransferase 31 family. Beta3-Gal-T subfamily.</text>
</comment>
<dbReference type="Proteomes" id="UP001211907">
    <property type="component" value="Unassembled WGS sequence"/>
</dbReference>
<keyword evidence="9" id="KW-0735">Signal-anchor</keyword>
<dbReference type="GO" id="GO:0016020">
    <property type="term" value="C:membrane"/>
    <property type="evidence" value="ECO:0007669"/>
    <property type="project" value="UniProtKB-SubCell"/>
</dbReference>
<dbReference type="InterPro" id="IPR003378">
    <property type="entry name" value="Fringe-like_glycosylTrfase"/>
</dbReference>
<evidence type="ECO:0000256" key="10">
    <source>
        <dbReference type="ARBA" id="ARBA00022989"/>
    </source>
</evidence>
<gene>
    <name evidence="13" type="ORF">HK100_011372</name>
</gene>
<comment type="caution">
    <text evidence="13">The sequence shown here is derived from an EMBL/GenBank/DDBJ whole genome shotgun (WGS) entry which is preliminary data.</text>
</comment>
<comment type="pathway">
    <text evidence="2">Protein modification; protein glycosylation.</text>
</comment>
<dbReference type="PANTHER" id="PTHR23033:SF47">
    <property type="entry name" value="APPLE DOMAIN-CONTAINING PROTEIN-RELATED"/>
    <property type="match status" value="1"/>
</dbReference>
<name>A0AAD5T1Y4_9FUNG</name>
<dbReference type="Gene3D" id="3.50.4.10">
    <property type="entry name" value="Hepatocyte Growth Factor"/>
    <property type="match status" value="1"/>
</dbReference>
<dbReference type="Pfam" id="PF02434">
    <property type="entry name" value="Fringe"/>
    <property type="match status" value="1"/>
</dbReference>
<proteinExistence type="inferred from homology"/>
<evidence type="ECO:0000256" key="3">
    <source>
        <dbReference type="ARBA" id="ARBA00006462"/>
    </source>
</evidence>
<dbReference type="EC" id="2.4.1.122" evidence="4"/>
<keyword evidence="7" id="KW-0812">Transmembrane</keyword>
<feature type="domain" description="Fringe-like glycosyltransferase" evidence="12">
    <location>
        <begin position="134"/>
        <end position="249"/>
    </location>
</feature>
<evidence type="ECO:0000313" key="13">
    <source>
        <dbReference type="EMBL" id="KAJ3124064.1"/>
    </source>
</evidence>
<evidence type="ECO:0000256" key="7">
    <source>
        <dbReference type="ARBA" id="ARBA00022692"/>
    </source>
</evidence>
<dbReference type="PANTHER" id="PTHR23033">
    <property type="entry name" value="BETA1,3-GALACTOSYLTRANSFERASE"/>
    <property type="match status" value="1"/>
</dbReference>
<reference evidence="13" key="1">
    <citation type="submission" date="2020-05" db="EMBL/GenBank/DDBJ databases">
        <title>Phylogenomic resolution of chytrid fungi.</title>
        <authorList>
            <person name="Stajich J.E."/>
            <person name="Amses K."/>
            <person name="Simmons R."/>
            <person name="Seto K."/>
            <person name="Myers J."/>
            <person name="Bonds A."/>
            <person name="Quandt C.A."/>
            <person name="Barry K."/>
            <person name="Liu P."/>
            <person name="Grigoriev I."/>
            <person name="Longcore J.E."/>
            <person name="James T.Y."/>
        </authorList>
    </citation>
    <scope>NUCLEOTIDE SEQUENCE</scope>
    <source>
        <strain evidence="13">JEL0513</strain>
    </source>
</reference>
<keyword evidence="8" id="KW-0547">Nucleotide-binding</keyword>
<dbReference type="AlphaFoldDB" id="A0AAD5T1Y4"/>
<evidence type="ECO:0000313" key="14">
    <source>
        <dbReference type="Proteomes" id="UP001211907"/>
    </source>
</evidence>
<keyword evidence="10" id="KW-1133">Transmembrane helix</keyword>
<keyword evidence="14" id="KW-1185">Reference proteome</keyword>
<evidence type="ECO:0000256" key="11">
    <source>
        <dbReference type="ARBA" id="ARBA00023136"/>
    </source>
</evidence>
<evidence type="ECO:0000256" key="9">
    <source>
        <dbReference type="ARBA" id="ARBA00022968"/>
    </source>
</evidence>
<dbReference type="Gene3D" id="3.90.550.50">
    <property type="match status" value="1"/>
</dbReference>
<dbReference type="EMBL" id="JADGJH010000697">
    <property type="protein sequence ID" value="KAJ3124064.1"/>
    <property type="molecule type" value="Genomic_DNA"/>
</dbReference>
<dbReference type="GO" id="GO:0016263">
    <property type="term" value="F:glycoprotein-N-acetylgalactosamine 3-beta-galactosyltransferase activity"/>
    <property type="evidence" value="ECO:0007669"/>
    <property type="project" value="UniProtKB-EC"/>
</dbReference>
<evidence type="ECO:0000256" key="2">
    <source>
        <dbReference type="ARBA" id="ARBA00004922"/>
    </source>
</evidence>
<comment type="subcellular location">
    <subcellularLocation>
        <location evidence="1">Membrane</location>
        <topology evidence="1">Single-pass type II membrane protein</topology>
    </subcellularLocation>
</comment>
<sequence length="379" mass="42282">MNPQHKEQEEESRFLPGKLPPEKYALILKTGQATLDRAQVQLATVLANHPTLLVISDIDAVLGDVQIHNVLSSSTPQNLADASHLANRDRAHTGDNDASTQEFDVLDTQWGEGWNNDARKFFPGLRLAHDKFPNVDWYVLIDDDAFVFLDNLSDYLGVIDPNNALYFGLVSEVLPSPAACGATEERNQFIYGGSGIVISKIAMAMLMEVIDLCIADPALWNCWAGDVALGMCMYKANISLLQGVGFHSMPVTSPDYQFVQPACEPPKIVHKLNTKQMEKLFNHVMQQPHKTITTGDVYRLFHDIKNDEPFEVFHNDTNFHGLEYWTGAKKSEEECHKTCLDDKNCVTWIFFPFAFQCYLKGTVDPLGIASPGTGYKAGI</sequence>
<accession>A0AAD5T1Y4</accession>
<evidence type="ECO:0000256" key="4">
    <source>
        <dbReference type="ARBA" id="ARBA00012557"/>
    </source>
</evidence>
<organism evidence="13 14">
    <name type="scientific">Physocladia obscura</name>
    <dbReference type="NCBI Taxonomy" id="109957"/>
    <lineage>
        <taxon>Eukaryota</taxon>
        <taxon>Fungi</taxon>
        <taxon>Fungi incertae sedis</taxon>
        <taxon>Chytridiomycota</taxon>
        <taxon>Chytridiomycota incertae sedis</taxon>
        <taxon>Chytridiomycetes</taxon>
        <taxon>Chytridiales</taxon>
        <taxon>Chytriomycetaceae</taxon>
        <taxon>Physocladia</taxon>
    </lineage>
</organism>
<evidence type="ECO:0000256" key="5">
    <source>
        <dbReference type="ARBA" id="ARBA00022676"/>
    </source>
</evidence>
<evidence type="ECO:0000259" key="12">
    <source>
        <dbReference type="Pfam" id="PF02434"/>
    </source>
</evidence>
<protein>
    <recommendedName>
        <fullName evidence="4">N-acetylgalactosaminide beta-1,3-galactosyltransferase</fullName>
        <ecNumber evidence="4">2.4.1.122</ecNumber>
    </recommendedName>
</protein>
<keyword evidence="11" id="KW-0472">Membrane</keyword>
<dbReference type="InterPro" id="IPR026050">
    <property type="entry name" value="C1GALT1/C1GALT1_chp1"/>
</dbReference>